<accession>A0A2N1MHP5</accession>
<name>A0A2N1MHP5_9GLOM</name>
<dbReference type="Proteomes" id="UP000233469">
    <property type="component" value="Unassembled WGS sequence"/>
</dbReference>
<proteinExistence type="predicted"/>
<dbReference type="VEuPathDB" id="FungiDB:RhiirA1_479018"/>
<protein>
    <submittedName>
        <fullName evidence="1">Uncharacterized protein</fullName>
    </submittedName>
</protein>
<evidence type="ECO:0000313" key="1">
    <source>
        <dbReference type="EMBL" id="PKK61145.1"/>
    </source>
</evidence>
<organism evidence="1 2">
    <name type="scientific">Rhizophagus irregularis</name>
    <dbReference type="NCBI Taxonomy" id="588596"/>
    <lineage>
        <taxon>Eukaryota</taxon>
        <taxon>Fungi</taxon>
        <taxon>Fungi incertae sedis</taxon>
        <taxon>Mucoromycota</taxon>
        <taxon>Glomeromycotina</taxon>
        <taxon>Glomeromycetes</taxon>
        <taxon>Glomerales</taxon>
        <taxon>Glomeraceae</taxon>
        <taxon>Rhizophagus</taxon>
    </lineage>
</organism>
<reference evidence="1 2" key="2">
    <citation type="submission" date="2017-10" db="EMBL/GenBank/DDBJ databases">
        <title>Extensive intraspecific genome diversity in a model arbuscular mycorrhizal fungus.</title>
        <authorList>
            <person name="Chen E.C.H."/>
            <person name="Morin E."/>
            <person name="Baudet D."/>
            <person name="Noel J."/>
            <person name="Ndikumana S."/>
            <person name="Charron P."/>
            <person name="St-Onge C."/>
            <person name="Giorgi J."/>
            <person name="Grigoriev I.V."/>
            <person name="Roux C."/>
            <person name="Martin F.M."/>
            <person name="Corradi N."/>
        </authorList>
    </citation>
    <scope>NUCLEOTIDE SEQUENCE [LARGE SCALE GENOMIC DNA]</scope>
    <source>
        <strain evidence="1 2">C2</strain>
    </source>
</reference>
<gene>
    <name evidence="1" type="ORF">RhiirC2_792254</name>
</gene>
<evidence type="ECO:0000313" key="2">
    <source>
        <dbReference type="Proteomes" id="UP000233469"/>
    </source>
</evidence>
<sequence length="74" mass="8889">MVDYELLFAQIQIHTRWYRTFDRVEQFDHFWNWYSIENLALGYTSCTQQALIDLNSSVTVAETWEAIYSIVFSI</sequence>
<reference evidence="1 2" key="1">
    <citation type="submission" date="2016-04" db="EMBL/GenBank/DDBJ databases">
        <title>Genome analyses suggest a sexual origin of heterokaryosis in a supposedly ancient asexual fungus.</title>
        <authorList>
            <person name="Ropars J."/>
            <person name="Sedzielewska K."/>
            <person name="Noel J."/>
            <person name="Charron P."/>
            <person name="Farinelli L."/>
            <person name="Marton T."/>
            <person name="Kruger M."/>
            <person name="Pelin A."/>
            <person name="Brachmann A."/>
            <person name="Corradi N."/>
        </authorList>
    </citation>
    <scope>NUCLEOTIDE SEQUENCE [LARGE SCALE GENOMIC DNA]</scope>
    <source>
        <strain evidence="1 2">C2</strain>
    </source>
</reference>
<dbReference type="VEuPathDB" id="FungiDB:FUN_001822"/>
<dbReference type="EMBL" id="LLXL01002323">
    <property type="protein sequence ID" value="PKK61145.1"/>
    <property type="molecule type" value="Genomic_DNA"/>
</dbReference>
<dbReference type="AlphaFoldDB" id="A0A2N1MHP5"/>
<comment type="caution">
    <text evidence="1">The sequence shown here is derived from an EMBL/GenBank/DDBJ whole genome shotgun (WGS) entry which is preliminary data.</text>
</comment>